<gene>
    <name evidence="3" type="ORF">GEV33_003518</name>
</gene>
<keyword evidence="2" id="KW-0812">Transmembrane</keyword>
<protein>
    <submittedName>
        <fullName evidence="3">Uncharacterized protein</fullName>
    </submittedName>
</protein>
<feature type="region of interest" description="Disordered" evidence="1">
    <location>
        <begin position="98"/>
        <end position="174"/>
    </location>
</feature>
<evidence type="ECO:0000313" key="4">
    <source>
        <dbReference type="Proteomes" id="UP000719412"/>
    </source>
</evidence>
<reference evidence="3" key="2">
    <citation type="submission" date="2021-08" db="EMBL/GenBank/DDBJ databases">
        <authorList>
            <person name="Eriksson T."/>
        </authorList>
    </citation>
    <scope>NUCLEOTIDE SEQUENCE</scope>
    <source>
        <strain evidence="3">Stoneville</strain>
        <tissue evidence="3">Whole head</tissue>
    </source>
</reference>
<accession>A0A8J6HTD8</accession>
<organism evidence="3 4">
    <name type="scientific">Tenebrio molitor</name>
    <name type="common">Yellow mealworm beetle</name>
    <dbReference type="NCBI Taxonomy" id="7067"/>
    <lineage>
        <taxon>Eukaryota</taxon>
        <taxon>Metazoa</taxon>
        <taxon>Ecdysozoa</taxon>
        <taxon>Arthropoda</taxon>
        <taxon>Hexapoda</taxon>
        <taxon>Insecta</taxon>
        <taxon>Pterygota</taxon>
        <taxon>Neoptera</taxon>
        <taxon>Endopterygota</taxon>
        <taxon>Coleoptera</taxon>
        <taxon>Polyphaga</taxon>
        <taxon>Cucujiformia</taxon>
        <taxon>Tenebrionidae</taxon>
        <taxon>Tenebrio</taxon>
    </lineage>
</organism>
<evidence type="ECO:0000256" key="1">
    <source>
        <dbReference type="SAM" id="MobiDB-lite"/>
    </source>
</evidence>
<name>A0A8J6HTD8_TENMO</name>
<feature type="compositionally biased region" description="Polar residues" evidence="1">
    <location>
        <begin position="161"/>
        <end position="174"/>
    </location>
</feature>
<proteinExistence type="predicted"/>
<keyword evidence="2" id="KW-0472">Membrane</keyword>
<evidence type="ECO:0000256" key="2">
    <source>
        <dbReference type="SAM" id="Phobius"/>
    </source>
</evidence>
<dbReference type="AlphaFoldDB" id="A0A8J6HTD8"/>
<reference evidence="3" key="1">
    <citation type="journal article" date="2020" name="J Insects Food Feed">
        <title>The yellow mealworm (Tenebrio molitor) genome: a resource for the emerging insects as food and feed industry.</title>
        <authorList>
            <person name="Eriksson T."/>
            <person name="Andere A."/>
            <person name="Kelstrup H."/>
            <person name="Emery V."/>
            <person name="Picard C."/>
        </authorList>
    </citation>
    <scope>NUCLEOTIDE SEQUENCE</scope>
    <source>
        <strain evidence="3">Stoneville</strain>
        <tissue evidence="3">Whole head</tissue>
    </source>
</reference>
<comment type="caution">
    <text evidence="3">The sequence shown here is derived from an EMBL/GenBank/DDBJ whole genome shotgun (WGS) entry which is preliminary data.</text>
</comment>
<keyword evidence="2" id="KW-1133">Transmembrane helix</keyword>
<dbReference type="EMBL" id="JABDTM020014995">
    <property type="protein sequence ID" value="KAH0819273.1"/>
    <property type="molecule type" value="Genomic_DNA"/>
</dbReference>
<feature type="compositionally biased region" description="Polar residues" evidence="1">
    <location>
        <begin position="126"/>
        <end position="143"/>
    </location>
</feature>
<feature type="transmembrane region" description="Helical" evidence="2">
    <location>
        <begin position="50"/>
        <end position="74"/>
    </location>
</feature>
<evidence type="ECO:0000313" key="3">
    <source>
        <dbReference type="EMBL" id="KAH0819273.1"/>
    </source>
</evidence>
<keyword evidence="4" id="KW-1185">Reference proteome</keyword>
<sequence>MVGFEKVGKRRVPFAVQCKYTKYYLHDSLYVLKGGITNGDDNLRATVQRLSHMVTVTLTLVCFMLIILAIVLSIQLYRWKKKKNITFDTIKNKIFAKKSESAPNKCASAPNQTNIEKPDLRLEIPTESTHSGNSPVTVTTSISRRPAEDDTQDYAYDNPAMSGSPNNKSSPNAF</sequence>
<dbReference type="Proteomes" id="UP000719412">
    <property type="component" value="Unassembled WGS sequence"/>
</dbReference>